<dbReference type="NCBIfam" id="TIGR01965">
    <property type="entry name" value="VCBS_repeat"/>
    <property type="match status" value="1"/>
</dbReference>
<evidence type="ECO:0000313" key="2">
    <source>
        <dbReference type="EMBL" id="SEB76557.1"/>
    </source>
</evidence>
<gene>
    <name evidence="2" type="ORF">SAMN05216205_0571</name>
</gene>
<sequence>MIPLNSAPKFAPLATTNQVSVYSQPNMNGLDATPDSDTENANLASIIQSIINKGGNYKLDTSIKSFTDPDFATKLAASGFFFMTDMESVVDPSSPAFLPADAIAALESWVSKGGVIMMTGTGGDADTNFLNAVFGWDLTTTGGDSWSLNTANAAGTPFASGPATLSNPSATDSIGKGTVANFKAIYGTDDNATVAVISHGAGSVIFLGYDYYDAGIAGTGFQAAAPQYLQDVTTGSSSTNAWVTEMIPRAMQYSAELASGYTLSQGNAGLQSSNKLAISDVDSDIVTVIATALTVEQKDSTGAVVTSNSQQPTNSDILAMISLSPTPALDGTQTQGSLTWSFNSGSETFKYLKAGEQLVLSYTLNADDGKGGSDQTILQLIINGSNDLPTIQGVPGSAQVVTAGVTTALDNFTVQDVDATELTVSLTAVNGQIGGLSGWTQTGSVWSKTGTADALNLALAGATFVATKEGKASIEVSVADETNTAVKTLYELTVNKVPTASSTVSTVPIDGVAVSTSGTLLPGGGLGQQIYIPVVSDGRVEQTGASGVADIPLAQNGNTTLLSAQLPIGFGLKAQGGANSTAGNSLASLIESIKAVSAANNSHDQAHLTGNGKAFLAGLVSDAALMVQTITPVTANGSAPTAPLVINGSADAKQHTALVIDASSLPAGSTLQLNNVDFASIVGAVKVIGSQSGQLLSGDAANQTFVLTGNSHSQVYAGGGNDTIEVNAAAVSGGAAVQPNLIHGGTNTDTLVFSGARSDYVIEQKDGQTLVTRVDDPSQQTRLINVETLQFNDGNVSVESRSELNVLAGLYQNILGRQADVSGFEYWGQQQSTGTQNLGQIALNMIASTENTARGNIITNDIGNNVEVLYHAIFNRNAEASGKAYWVTQMKDNGMSLQDVANAFVASVEMSANAQSAAQWDFIV</sequence>
<proteinExistence type="predicted"/>
<dbReference type="InterPro" id="IPR025282">
    <property type="entry name" value="DUF4214"/>
</dbReference>
<keyword evidence="3" id="KW-1185">Reference proteome</keyword>
<dbReference type="InterPro" id="IPR038255">
    <property type="entry name" value="PBS_linker_sf"/>
</dbReference>
<comment type="caution">
    <text evidence="2">The sequence shown here is derived from an EMBL/GenBank/DDBJ whole genome shotgun (WGS) entry which is preliminary data.</text>
</comment>
<dbReference type="RefSeq" id="WP_139213594.1">
    <property type="nucleotide sequence ID" value="NZ_FNRV01000001.1"/>
</dbReference>
<dbReference type="Gene3D" id="1.10.3130.20">
    <property type="entry name" value="Phycobilisome linker domain"/>
    <property type="match status" value="1"/>
</dbReference>
<name>A0ABY0XNK4_9PSED</name>
<dbReference type="EMBL" id="FNRV01000001">
    <property type="protein sequence ID" value="SEB76557.1"/>
    <property type="molecule type" value="Genomic_DNA"/>
</dbReference>
<dbReference type="Proteomes" id="UP000199665">
    <property type="component" value="Unassembled WGS sequence"/>
</dbReference>
<dbReference type="InterPro" id="IPR010221">
    <property type="entry name" value="VCBS_dom"/>
</dbReference>
<accession>A0ABY0XNK4</accession>
<evidence type="ECO:0000259" key="1">
    <source>
        <dbReference type="Pfam" id="PF13946"/>
    </source>
</evidence>
<feature type="domain" description="DUF4214" evidence="1">
    <location>
        <begin position="866"/>
        <end position="912"/>
    </location>
</feature>
<organism evidence="2 3">
    <name type="scientific">Pseudomonas mohnii</name>
    <dbReference type="NCBI Taxonomy" id="395600"/>
    <lineage>
        <taxon>Bacteria</taxon>
        <taxon>Pseudomonadati</taxon>
        <taxon>Pseudomonadota</taxon>
        <taxon>Gammaproteobacteria</taxon>
        <taxon>Pseudomonadales</taxon>
        <taxon>Pseudomonadaceae</taxon>
        <taxon>Pseudomonas</taxon>
    </lineage>
</organism>
<feature type="domain" description="DUF4214" evidence="1">
    <location>
        <begin position="810"/>
        <end position="853"/>
    </location>
</feature>
<evidence type="ECO:0000313" key="3">
    <source>
        <dbReference type="Proteomes" id="UP000199665"/>
    </source>
</evidence>
<reference evidence="2 3" key="1">
    <citation type="submission" date="2016-10" db="EMBL/GenBank/DDBJ databases">
        <authorList>
            <person name="Varghese N."/>
            <person name="Submissions S."/>
        </authorList>
    </citation>
    <scope>NUCLEOTIDE SEQUENCE [LARGE SCALE GENOMIC DNA]</scope>
    <source>
        <strain evidence="2 3">DSM 18327</strain>
    </source>
</reference>
<protein>
    <submittedName>
        <fullName evidence="2">VCBS repeat-containing protein</fullName>
    </submittedName>
</protein>
<dbReference type="Pfam" id="PF13946">
    <property type="entry name" value="DUF4214"/>
    <property type="match status" value="2"/>
</dbReference>